<dbReference type="EMBL" id="BJNN01000144">
    <property type="protein sequence ID" value="GEC64892.1"/>
    <property type="molecule type" value="Genomic_DNA"/>
</dbReference>
<protein>
    <submittedName>
        <fullName evidence="1">Uncharacterized protein</fullName>
    </submittedName>
</protein>
<reference evidence="1 2" key="1">
    <citation type="submission" date="2019-06" db="EMBL/GenBank/DDBJ databases">
        <title>Whole genome shotgun sequence of Komagataeibacter hansenii NBRC 14820.</title>
        <authorList>
            <person name="Hosoyama A."/>
            <person name="Uohara A."/>
            <person name="Ohji S."/>
            <person name="Ichikawa N."/>
        </authorList>
    </citation>
    <scope>NUCLEOTIDE SEQUENCE [LARGE SCALE GENOMIC DNA]</scope>
    <source>
        <strain evidence="1 2">NBRC 14820</strain>
    </source>
</reference>
<evidence type="ECO:0000313" key="1">
    <source>
        <dbReference type="EMBL" id="GEC64892.1"/>
    </source>
</evidence>
<evidence type="ECO:0000313" key="2">
    <source>
        <dbReference type="Proteomes" id="UP000319478"/>
    </source>
</evidence>
<accession>A0ABQ0SK20</accession>
<name>A0ABQ0SK20_NOVHA</name>
<gene>
    <name evidence="1" type="ORF">GHA01_27410</name>
</gene>
<keyword evidence="2" id="KW-1185">Reference proteome</keyword>
<sequence length="71" mass="8147">MQEDWTRRDSKFFLNLLQAFFENEEKYPVMMRCVSVISLIGWVAFTEGAREAQGNVQAIVSTAHHGTLLID</sequence>
<dbReference type="Proteomes" id="UP000319478">
    <property type="component" value="Unassembled WGS sequence"/>
</dbReference>
<comment type="caution">
    <text evidence="1">The sequence shown here is derived from an EMBL/GenBank/DDBJ whole genome shotgun (WGS) entry which is preliminary data.</text>
</comment>
<organism evidence="1 2">
    <name type="scientific">Novacetimonas hansenii</name>
    <name type="common">Komagataeibacter hansenii</name>
    <dbReference type="NCBI Taxonomy" id="436"/>
    <lineage>
        <taxon>Bacteria</taxon>
        <taxon>Pseudomonadati</taxon>
        <taxon>Pseudomonadota</taxon>
        <taxon>Alphaproteobacteria</taxon>
        <taxon>Acetobacterales</taxon>
        <taxon>Acetobacteraceae</taxon>
        <taxon>Novacetimonas</taxon>
    </lineage>
</organism>
<proteinExistence type="predicted"/>